<organism evidence="1 2">
    <name type="scientific">Thelephora ganbajun</name>
    <name type="common">Ganba fungus</name>
    <dbReference type="NCBI Taxonomy" id="370292"/>
    <lineage>
        <taxon>Eukaryota</taxon>
        <taxon>Fungi</taxon>
        <taxon>Dikarya</taxon>
        <taxon>Basidiomycota</taxon>
        <taxon>Agaricomycotina</taxon>
        <taxon>Agaricomycetes</taxon>
        <taxon>Thelephorales</taxon>
        <taxon>Thelephoraceae</taxon>
        <taxon>Thelephora</taxon>
    </lineage>
</organism>
<accession>A0ACB6ZXJ2</accession>
<sequence length="457" mass="50336">MDYPLETARHHRPPPISIYTSDGSKDLTVSPFSVLSMSPTRSPTSPSFNGRPRGGKRIKSPPPSQSPIPSKALQSDLETFAEQCRLWYYNQDEEAGRLMTQTLTTLPPSQRPPFARLQASVRSGYHAHVTARRNAEYHAHLSVTLPGGSLSAHSRLHPNGPAARKERYERLDTFIRTWCTLGMPGTRPLFEALWAVMRLQALPESLGGAGTRRITWEIDDAVFQEAAGKDFTLEAINVLKGVLGFEDVLSPNSRSSSVSALGSTLPTHSRVQSQPLPSQPLFSHPGSSPPIATKTLAKRPRAPSDPFLDTPPLSRSLATTSSASQIGDPPGTPDDASVNNAPSDDVLQNLSPSRRDVFPEIEAQSRIWTAPDLTNPEYTSLLGLFPSFISAKTLPRFPAPPRSKRKQDIEEGEEQTEEPFEIRFGTGMIRLGGPQRTGPWRGGWWARFTLWCKTLFC</sequence>
<keyword evidence="2" id="KW-1185">Reference proteome</keyword>
<dbReference type="Proteomes" id="UP000886501">
    <property type="component" value="Unassembled WGS sequence"/>
</dbReference>
<reference evidence="1" key="1">
    <citation type="submission" date="2019-10" db="EMBL/GenBank/DDBJ databases">
        <authorList>
            <consortium name="DOE Joint Genome Institute"/>
            <person name="Kuo A."/>
            <person name="Miyauchi S."/>
            <person name="Kiss E."/>
            <person name="Drula E."/>
            <person name="Kohler A."/>
            <person name="Sanchez-Garcia M."/>
            <person name="Andreopoulos B."/>
            <person name="Barry K.W."/>
            <person name="Bonito G."/>
            <person name="Buee M."/>
            <person name="Carver A."/>
            <person name="Chen C."/>
            <person name="Cichocki N."/>
            <person name="Clum A."/>
            <person name="Culley D."/>
            <person name="Crous P.W."/>
            <person name="Fauchery L."/>
            <person name="Girlanda M."/>
            <person name="Hayes R."/>
            <person name="Keri Z."/>
            <person name="Labutti K."/>
            <person name="Lipzen A."/>
            <person name="Lombard V."/>
            <person name="Magnuson J."/>
            <person name="Maillard F."/>
            <person name="Morin E."/>
            <person name="Murat C."/>
            <person name="Nolan M."/>
            <person name="Ohm R."/>
            <person name="Pangilinan J."/>
            <person name="Pereira M."/>
            <person name="Perotto S."/>
            <person name="Peter M."/>
            <person name="Riley R."/>
            <person name="Sitrit Y."/>
            <person name="Stielow B."/>
            <person name="Szollosi G."/>
            <person name="Zifcakova L."/>
            <person name="Stursova M."/>
            <person name="Spatafora J.W."/>
            <person name="Tedersoo L."/>
            <person name="Vaario L.-M."/>
            <person name="Yamada A."/>
            <person name="Yan M."/>
            <person name="Wang P."/>
            <person name="Xu J."/>
            <person name="Bruns T."/>
            <person name="Baldrian P."/>
            <person name="Vilgalys R."/>
            <person name="Henrissat B."/>
            <person name="Grigoriev I.V."/>
            <person name="Hibbett D."/>
            <person name="Nagy L.G."/>
            <person name="Martin F.M."/>
        </authorList>
    </citation>
    <scope>NUCLEOTIDE SEQUENCE</scope>
    <source>
        <strain evidence="1">P2</strain>
    </source>
</reference>
<comment type="caution">
    <text evidence="1">The sequence shown here is derived from an EMBL/GenBank/DDBJ whole genome shotgun (WGS) entry which is preliminary data.</text>
</comment>
<protein>
    <submittedName>
        <fullName evidence="1">Uncharacterized protein</fullName>
    </submittedName>
</protein>
<reference evidence="1" key="2">
    <citation type="journal article" date="2020" name="Nat. Commun.">
        <title>Large-scale genome sequencing of mycorrhizal fungi provides insights into the early evolution of symbiotic traits.</title>
        <authorList>
            <person name="Miyauchi S."/>
            <person name="Kiss E."/>
            <person name="Kuo A."/>
            <person name="Drula E."/>
            <person name="Kohler A."/>
            <person name="Sanchez-Garcia M."/>
            <person name="Morin E."/>
            <person name="Andreopoulos B."/>
            <person name="Barry K.W."/>
            <person name="Bonito G."/>
            <person name="Buee M."/>
            <person name="Carver A."/>
            <person name="Chen C."/>
            <person name="Cichocki N."/>
            <person name="Clum A."/>
            <person name="Culley D."/>
            <person name="Crous P.W."/>
            <person name="Fauchery L."/>
            <person name="Girlanda M."/>
            <person name="Hayes R.D."/>
            <person name="Keri Z."/>
            <person name="LaButti K."/>
            <person name="Lipzen A."/>
            <person name="Lombard V."/>
            <person name="Magnuson J."/>
            <person name="Maillard F."/>
            <person name="Murat C."/>
            <person name="Nolan M."/>
            <person name="Ohm R.A."/>
            <person name="Pangilinan J."/>
            <person name="Pereira M.F."/>
            <person name="Perotto S."/>
            <person name="Peter M."/>
            <person name="Pfister S."/>
            <person name="Riley R."/>
            <person name="Sitrit Y."/>
            <person name="Stielow J.B."/>
            <person name="Szollosi G."/>
            <person name="Zifcakova L."/>
            <person name="Stursova M."/>
            <person name="Spatafora J.W."/>
            <person name="Tedersoo L."/>
            <person name="Vaario L.M."/>
            <person name="Yamada A."/>
            <person name="Yan M."/>
            <person name="Wang P."/>
            <person name="Xu J."/>
            <person name="Bruns T."/>
            <person name="Baldrian P."/>
            <person name="Vilgalys R."/>
            <person name="Dunand C."/>
            <person name="Henrissat B."/>
            <person name="Grigoriev I.V."/>
            <person name="Hibbett D."/>
            <person name="Nagy L.G."/>
            <person name="Martin F.M."/>
        </authorList>
    </citation>
    <scope>NUCLEOTIDE SEQUENCE</scope>
    <source>
        <strain evidence="1">P2</strain>
    </source>
</reference>
<evidence type="ECO:0000313" key="2">
    <source>
        <dbReference type="Proteomes" id="UP000886501"/>
    </source>
</evidence>
<dbReference type="EMBL" id="MU117962">
    <property type="protein sequence ID" value="KAF9653836.1"/>
    <property type="molecule type" value="Genomic_DNA"/>
</dbReference>
<evidence type="ECO:0000313" key="1">
    <source>
        <dbReference type="EMBL" id="KAF9653836.1"/>
    </source>
</evidence>
<gene>
    <name evidence="1" type="ORF">BDM02DRAFT_3106957</name>
</gene>
<proteinExistence type="predicted"/>
<name>A0ACB6ZXJ2_THEGA</name>